<sequence>MKLNSHRRADSARLQEARASRLGVLARHESELARTRQDCNKHEPAGSAILRGMKLNSHRRADSARLQEARASRLGVLARHESELARTRQDCNKHEPAGSAILRGMKLNSHRRADSARLQEARASRLGVLARHESELARTRQDCNKHEPAGSAILRGMKLNSHRRADSARLQEARASRLGELAKLESELARVTGPARLQEARASKLGELAKHQSKLARVSRPGMIARGERAGLANLRGMKVNSYG</sequence>
<evidence type="ECO:0000313" key="1">
    <source>
        <dbReference type="EMBL" id="PKI55972.1"/>
    </source>
</evidence>
<proteinExistence type="predicted"/>
<dbReference type="EMBL" id="PGOL01001649">
    <property type="protein sequence ID" value="PKI55972.1"/>
    <property type="molecule type" value="Genomic_DNA"/>
</dbReference>
<accession>A0A2I0JI99</accession>
<reference evidence="1 2" key="1">
    <citation type="submission" date="2017-11" db="EMBL/GenBank/DDBJ databases">
        <title>De-novo sequencing of pomegranate (Punica granatum L.) genome.</title>
        <authorList>
            <person name="Akparov Z."/>
            <person name="Amiraslanov A."/>
            <person name="Hajiyeva S."/>
            <person name="Abbasov M."/>
            <person name="Kaur K."/>
            <person name="Hamwieh A."/>
            <person name="Solovyev V."/>
            <person name="Salamov A."/>
            <person name="Braich B."/>
            <person name="Kosarev P."/>
            <person name="Mahmoud A."/>
            <person name="Hajiyev E."/>
            <person name="Babayeva S."/>
            <person name="Izzatullayeva V."/>
            <person name="Mammadov A."/>
            <person name="Mammadov A."/>
            <person name="Sharifova S."/>
            <person name="Ojaghi J."/>
            <person name="Eynullazada K."/>
            <person name="Bayramov B."/>
            <person name="Abdulazimova A."/>
            <person name="Shahmuradov I."/>
        </authorList>
    </citation>
    <scope>NUCLEOTIDE SEQUENCE [LARGE SCALE GENOMIC DNA]</scope>
    <source>
        <strain evidence="2">cv. AG2017</strain>
        <tissue evidence="1">Leaf</tissue>
    </source>
</reference>
<dbReference type="Proteomes" id="UP000233551">
    <property type="component" value="Unassembled WGS sequence"/>
</dbReference>
<name>A0A2I0JI99_PUNGR</name>
<dbReference type="AlphaFoldDB" id="A0A2I0JI99"/>
<evidence type="ECO:0000313" key="2">
    <source>
        <dbReference type="Proteomes" id="UP000233551"/>
    </source>
</evidence>
<gene>
    <name evidence="1" type="ORF">CRG98_023628</name>
</gene>
<organism evidence="1 2">
    <name type="scientific">Punica granatum</name>
    <name type="common">Pomegranate</name>
    <dbReference type="NCBI Taxonomy" id="22663"/>
    <lineage>
        <taxon>Eukaryota</taxon>
        <taxon>Viridiplantae</taxon>
        <taxon>Streptophyta</taxon>
        <taxon>Embryophyta</taxon>
        <taxon>Tracheophyta</taxon>
        <taxon>Spermatophyta</taxon>
        <taxon>Magnoliopsida</taxon>
        <taxon>eudicotyledons</taxon>
        <taxon>Gunneridae</taxon>
        <taxon>Pentapetalae</taxon>
        <taxon>rosids</taxon>
        <taxon>malvids</taxon>
        <taxon>Myrtales</taxon>
        <taxon>Lythraceae</taxon>
        <taxon>Punica</taxon>
    </lineage>
</organism>
<keyword evidence="2" id="KW-1185">Reference proteome</keyword>
<protein>
    <submittedName>
        <fullName evidence="1">Uncharacterized protein</fullName>
    </submittedName>
</protein>
<comment type="caution">
    <text evidence="1">The sequence shown here is derived from an EMBL/GenBank/DDBJ whole genome shotgun (WGS) entry which is preliminary data.</text>
</comment>